<protein>
    <submittedName>
        <fullName evidence="1">Uncharacterized protein</fullName>
    </submittedName>
</protein>
<dbReference type="AlphaFoldDB" id="A0A2P5CVI7"/>
<organism evidence="1 2">
    <name type="scientific">Parasponia andersonii</name>
    <name type="common">Sponia andersonii</name>
    <dbReference type="NCBI Taxonomy" id="3476"/>
    <lineage>
        <taxon>Eukaryota</taxon>
        <taxon>Viridiplantae</taxon>
        <taxon>Streptophyta</taxon>
        <taxon>Embryophyta</taxon>
        <taxon>Tracheophyta</taxon>
        <taxon>Spermatophyta</taxon>
        <taxon>Magnoliopsida</taxon>
        <taxon>eudicotyledons</taxon>
        <taxon>Gunneridae</taxon>
        <taxon>Pentapetalae</taxon>
        <taxon>rosids</taxon>
        <taxon>fabids</taxon>
        <taxon>Rosales</taxon>
        <taxon>Cannabaceae</taxon>
        <taxon>Parasponia</taxon>
    </lineage>
</organism>
<dbReference type="Proteomes" id="UP000237105">
    <property type="component" value="Unassembled WGS sequence"/>
</dbReference>
<name>A0A2P5CVI7_PARAD</name>
<proteinExistence type="predicted"/>
<reference evidence="2" key="1">
    <citation type="submission" date="2016-06" db="EMBL/GenBank/DDBJ databases">
        <title>Parallel loss of symbiosis genes in relatives of nitrogen-fixing non-legume Parasponia.</title>
        <authorList>
            <person name="Van Velzen R."/>
            <person name="Holmer R."/>
            <person name="Bu F."/>
            <person name="Rutten L."/>
            <person name="Van Zeijl A."/>
            <person name="Liu W."/>
            <person name="Santuari L."/>
            <person name="Cao Q."/>
            <person name="Sharma T."/>
            <person name="Shen D."/>
            <person name="Roswanjaya Y."/>
            <person name="Wardhani T."/>
            <person name="Kalhor M.S."/>
            <person name="Jansen J."/>
            <person name="Van den Hoogen J."/>
            <person name="Gungor B."/>
            <person name="Hartog M."/>
            <person name="Hontelez J."/>
            <person name="Verver J."/>
            <person name="Yang W.-C."/>
            <person name="Schijlen E."/>
            <person name="Repin R."/>
            <person name="Schilthuizen M."/>
            <person name="Schranz E."/>
            <person name="Heidstra R."/>
            <person name="Miyata K."/>
            <person name="Fedorova E."/>
            <person name="Kohlen W."/>
            <person name="Bisseling T."/>
            <person name="Smit S."/>
            <person name="Geurts R."/>
        </authorList>
    </citation>
    <scope>NUCLEOTIDE SEQUENCE [LARGE SCALE GENOMIC DNA]</scope>
    <source>
        <strain evidence="2">cv. WU1-14</strain>
    </source>
</reference>
<sequence>MSPKCPLSFPLATVSYIPHFIKHPNTTESPKLLYTTTTLFTIPLYLSPNTTHPPTSHGTLVACSHVSGAAALLKGAVRIRNGESCCHKVCHDDDRKSIGQYFWSN</sequence>
<evidence type="ECO:0000313" key="2">
    <source>
        <dbReference type="Proteomes" id="UP000237105"/>
    </source>
</evidence>
<evidence type="ECO:0000313" key="1">
    <source>
        <dbReference type="EMBL" id="PON65062.1"/>
    </source>
</evidence>
<accession>A0A2P5CVI7</accession>
<gene>
    <name evidence="1" type="ORF">PanWU01x14_119790</name>
</gene>
<dbReference type="EMBL" id="JXTB01000091">
    <property type="protein sequence ID" value="PON65062.1"/>
    <property type="molecule type" value="Genomic_DNA"/>
</dbReference>
<comment type="caution">
    <text evidence="1">The sequence shown here is derived from an EMBL/GenBank/DDBJ whole genome shotgun (WGS) entry which is preliminary data.</text>
</comment>
<keyword evidence="2" id="KW-1185">Reference proteome</keyword>